<dbReference type="InterPro" id="IPR000792">
    <property type="entry name" value="Tscrpt_reg_LuxR_C"/>
</dbReference>
<dbReference type="SUPFAM" id="SSF52540">
    <property type="entry name" value="P-loop containing nucleoside triphosphate hydrolases"/>
    <property type="match status" value="1"/>
</dbReference>
<sequence length="893" mass="93056">MVLYGRDAELAALDGLLGGARAGTSGAVVLRGEAGIGKTALLSHLARSAADMTVLRATGVEPESDLAFASLLQLLRPVAHHADSLPAPQAEALRVVLGTGAHGPHDRFLTGLAVLSLLAEVGDGGPVLCLLDDAHWIDEPSAQALLFAARRLTAEGVAMVFAARDDGFAAPGLVELRPARLRREEAGRLLGELAVTPVRRERIIRESGGNPLALTEFAAADGPEPGPGAPLTATDRVLASFRSRVSALPDRARLVLLIAAAESQADVAHLMKAAALLGAGPEDLARAEAERLVEVTGGQVAFRHPLIRAAAYGSAPLARRVAVHRALADTADTPDGGALHRAAAAIGPDEDAAAGLEALAERARARGGHASAANVYHQAARMSPDPAARTARLTAAARSAGQAGLAARSGELAEEAAAGSEDPATLAELAYIRSFSLFEKDAVGDAVRLLVDHAADSPTRGADMVRTAAFHAWHSGDLDALRDCAARPELQGGRSPGDRAVQGLARVAGGDFTGGLPLLAGLLDEVDEADGAGADGVGSGHHARTQAVTGGLLLGDDDRLRRVVEAGIRRCRKEGVLGPLPFLLSVLGRLQVFAGEHRDALVTVAEATALARDTGLNKRVVQLDHVAARIAAVEGDETRVRSLIRTGPTIDGSHGIAALILLDLGLGRYEDVLRRIDEVERGGAWHSIASILACADAAEAAVRLGEPDRADQAARRFTAWAEASGGPWARATALRIEAMRSGDLAGYERAIETYRDAQGTPSARRPFEQARTELLHGEALRRARRTTQARAQLRAAAATFERLGATPWADRAHAELRATGASPAASASAPSSPAAALTHQELQVARLAAAGTSSREIAAQLFLSRRTVEYHLYKAYPKLGVTSRKELAGLDLS</sequence>
<dbReference type="Pfam" id="PF00196">
    <property type="entry name" value="GerE"/>
    <property type="match status" value="1"/>
</dbReference>
<dbReference type="RefSeq" id="WP_351977402.1">
    <property type="nucleotide sequence ID" value="NZ_JBEPBX010000020.1"/>
</dbReference>
<accession>A0ABV1UZZ9</accession>
<dbReference type="EMBL" id="JBEPBX010000020">
    <property type="protein sequence ID" value="MER6615950.1"/>
    <property type="molecule type" value="Genomic_DNA"/>
</dbReference>
<feature type="domain" description="HTH luxR-type" evidence="3">
    <location>
        <begin position="830"/>
        <end position="893"/>
    </location>
</feature>
<evidence type="ECO:0000259" key="3">
    <source>
        <dbReference type="PROSITE" id="PS50043"/>
    </source>
</evidence>
<keyword evidence="2" id="KW-0067">ATP-binding</keyword>
<dbReference type="SMART" id="SM00421">
    <property type="entry name" value="HTH_LUXR"/>
    <property type="match status" value="1"/>
</dbReference>
<dbReference type="Gene3D" id="1.10.10.10">
    <property type="entry name" value="Winged helix-like DNA-binding domain superfamily/Winged helix DNA-binding domain"/>
    <property type="match status" value="1"/>
</dbReference>
<dbReference type="InterPro" id="IPR016032">
    <property type="entry name" value="Sig_transdc_resp-reg_C-effctor"/>
</dbReference>
<dbReference type="PRINTS" id="PR00038">
    <property type="entry name" value="HTHLUXR"/>
</dbReference>
<evidence type="ECO:0000256" key="1">
    <source>
        <dbReference type="ARBA" id="ARBA00022741"/>
    </source>
</evidence>
<dbReference type="InterPro" id="IPR041664">
    <property type="entry name" value="AAA_16"/>
</dbReference>
<protein>
    <submittedName>
        <fullName evidence="4">AAA family ATPase</fullName>
    </submittedName>
</protein>
<keyword evidence="5" id="KW-1185">Reference proteome</keyword>
<dbReference type="PANTHER" id="PTHR16305:SF35">
    <property type="entry name" value="TRANSCRIPTIONAL ACTIVATOR DOMAIN"/>
    <property type="match status" value="1"/>
</dbReference>
<dbReference type="PANTHER" id="PTHR16305">
    <property type="entry name" value="TESTICULAR SOLUBLE ADENYLYL CYCLASE"/>
    <property type="match status" value="1"/>
</dbReference>
<comment type="caution">
    <text evidence="4">The sequence shown here is derived from an EMBL/GenBank/DDBJ whole genome shotgun (WGS) entry which is preliminary data.</text>
</comment>
<evidence type="ECO:0000313" key="5">
    <source>
        <dbReference type="Proteomes" id="UP001445472"/>
    </source>
</evidence>
<reference evidence="4 5" key="1">
    <citation type="submission" date="2024-06" db="EMBL/GenBank/DDBJ databases">
        <title>The Natural Products Discovery Center: Release of the First 8490 Sequenced Strains for Exploring Actinobacteria Biosynthetic Diversity.</title>
        <authorList>
            <person name="Kalkreuter E."/>
            <person name="Kautsar S.A."/>
            <person name="Yang D."/>
            <person name="Bader C.D."/>
            <person name="Teijaro C.N."/>
            <person name="Fluegel L."/>
            <person name="Davis C.M."/>
            <person name="Simpson J.R."/>
            <person name="Lauterbach L."/>
            <person name="Steele A.D."/>
            <person name="Gui C."/>
            <person name="Meng S."/>
            <person name="Li G."/>
            <person name="Viehrig K."/>
            <person name="Ye F."/>
            <person name="Su P."/>
            <person name="Kiefer A.F."/>
            <person name="Nichols A."/>
            <person name="Cepeda A.J."/>
            <person name="Yan W."/>
            <person name="Fan B."/>
            <person name="Jiang Y."/>
            <person name="Adhikari A."/>
            <person name="Zheng C.-J."/>
            <person name="Schuster L."/>
            <person name="Cowan T.M."/>
            <person name="Smanski M.J."/>
            <person name="Chevrette M.G."/>
            <person name="De Carvalho L.P.S."/>
            <person name="Shen B."/>
        </authorList>
    </citation>
    <scope>NUCLEOTIDE SEQUENCE [LARGE SCALE GENOMIC DNA]</scope>
    <source>
        <strain evidence="4 5">NPDC000837</strain>
    </source>
</reference>
<dbReference type="InterPro" id="IPR036388">
    <property type="entry name" value="WH-like_DNA-bd_sf"/>
</dbReference>
<dbReference type="Pfam" id="PF13191">
    <property type="entry name" value="AAA_16"/>
    <property type="match status" value="1"/>
</dbReference>
<dbReference type="Proteomes" id="UP001445472">
    <property type="component" value="Unassembled WGS sequence"/>
</dbReference>
<keyword evidence="1" id="KW-0547">Nucleotide-binding</keyword>
<gene>
    <name evidence="4" type="ORF">ABT276_21825</name>
</gene>
<dbReference type="PROSITE" id="PS50043">
    <property type="entry name" value="HTH_LUXR_2"/>
    <property type="match status" value="1"/>
</dbReference>
<dbReference type="CDD" id="cd06170">
    <property type="entry name" value="LuxR_C_like"/>
    <property type="match status" value="1"/>
</dbReference>
<dbReference type="SUPFAM" id="SSF46894">
    <property type="entry name" value="C-terminal effector domain of the bipartite response regulators"/>
    <property type="match status" value="1"/>
</dbReference>
<proteinExistence type="predicted"/>
<evidence type="ECO:0000313" key="4">
    <source>
        <dbReference type="EMBL" id="MER6615950.1"/>
    </source>
</evidence>
<dbReference type="InterPro" id="IPR027417">
    <property type="entry name" value="P-loop_NTPase"/>
</dbReference>
<organism evidence="4 5">
    <name type="scientific">Streptomyces xantholiticus</name>
    <dbReference type="NCBI Taxonomy" id="68285"/>
    <lineage>
        <taxon>Bacteria</taxon>
        <taxon>Bacillati</taxon>
        <taxon>Actinomycetota</taxon>
        <taxon>Actinomycetes</taxon>
        <taxon>Kitasatosporales</taxon>
        <taxon>Streptomycetaceae</taxon>
        <taxon>Streptomyces</taxon>
    </lineage>
</organism>
<name>A0ABV1UZZ9_9ACTN</name>
<evidence type="ECO:0000256" key="2">
    <source>
        <dbReference type="ARBA" id="ARBA00022840"/>
    </source>
</evidence>